<dbReference type="GO" id="GO:0004521">
    <property type="term" value="F:RNA endonuclease activity"/>
    <property type="evidence" value="ECO:0007669"/>
    <property type="project" value="TreeGrafter"/>
</dbReference>
<evidence type="ECO:0000256" key="1">
    <source>
        <dbReference type="ARBA" id="ARBA00022722"/>
    </source>
</evidence>
<dbReference type="Gene3D" id="3.40.50.1010">
    <property type="entry name" value="5'-nuclease"/>
    <property type="match status" value="1"/>
</dbReference>
<dbReference type="GO" id="GO:0046872">
    <property type="term" value="F:metal ion binding"/>
    <property type="evidence" value="ECO:0007669"/>
    <property type="project" value="UniProtKB-KW"/>
</dbReference>
<evidence type="ECO:0000313" key="5">
    <source>
        <dbReference type="EMBL" id="KIH56037.1"/>
    </source>
</evidence>
<evidence type="ECO:0000256" key="2">
    <source>
        <dbReference type="ARBA" id="ARBA00022723"/>
    </source>
</evidence>
<dbReference type="OrthoDB" id="446759at2759"/>
<dbReference type="PANTHER" id="PTHR12814">
    <property type="entry name" value="RNA-BINDING PROTEIN NOB1"/>
    <property type="match status" value="1"/>
</dbReference>
<keyword evidence="2" id="KW-0479">Metal-binding</keyword>
<dbReference type="EMBL" id="KN736360">
    <property type="protein sequence ID" value="KIH56037.1"/>
    <property type="molecule type" value="Genomic_DNA"/>
</dbReference>
<dbReference type="GO" id="GO:0030490">
    <property type="term" value="P:maturation of SSU-rRNA"/>
    <property type="evidence" value="ECO:0007669"/>
    <property type="project" value="TreeGrafter"/>
</dbReference>
<feature type="domain" description="Ribonuclease PIN" evidence="4">
    <location>
        <begin position="4"/>
        <end position="31"/>
    </location>
</feature>
<gene>
    <name evidence="5" type="ORF">ANCDUO_13790</name>
</gene>
<keyword evidence="3" id="KW-0378">Hydrolase</keyword>
<dbReference type="PANTHER" id="PTHR12814:SF2">
    <property type="entry name" value="RNA-BINDING PROTEIN NOB1"/>
    <property type="match status" value="1"/>
</dbReference>
<sequence length="123" mass="13426">MFLVLEASQKTGDFVSLSLDDIKVIALTYNLQCQFNGRANACVNQTSISNLLEEIRLNTEQNAAVDNAASSTEESNFDKECFMKLLSEGFCGAVSEGLNMGCLTTNFALQNVLLSLESRNLES</sequence>
<dbReference type="InterPro" id="IPR033411">
    <property type="entry name" value="Ribonuclease_PIN"/>
</dbReference>
<evidence type="ECO:0000259" key="4">
    <source>
        <dbReference type="Pfam" id="PF17146"/>
    </source>
</evidence>
<dbReference type="Pfam" id="PF17146">
    <property type="entry name" value="PIN_6"/>
    <property type="match status" value="1"/>
</dbReference>
<dbReference type="GO" id="GO:0016787">
    <property type="term" value="F:hydrolase activity"/>
    <property type="evidence" value="ECO:0007669"/>
    <property type="project" value="UniProtKB-KW"/>
</dbReference>
<organism evidence="5 6">
    <name type="scientific">Ancylostoma duodenale</name>
    <dbReference type="NCBI Taxonomy" id="51022"/>
    <lineage>
        <taxon>Eukaryota</taxon>
        <taxon>Metazoa</taxon>
        <taxon>Ecdysozoa</taxon>
        <taxon>Nematoda</taxon>
        <taxon>Chromadorea</taxon>
        <taxon>Rhabditida</taxon>
        <taxon>Rhabditina</taxon>
        <taxon>Rhabditomorpha</taxon>
        <taxon>Strongyloidea</taxon>
        <taxon>Ancylostomatidae</taxon>
        <taxon>Ancylostomatinae</taxon>
        <taxon>Ancylostoma</taxon>
    </lineage>
</organism>
<evidence type="ECO:0000256" key="3">
    <source>
        <dbReference type="ARBA" id="ARBA00022801"/>
    </source>
</evidence>
<evidence type="ECO:0000313" key="6">
    <source>
        <dbReference type="Proteomes" id="UP000054047"/>
    </source>
</evidence>
<dbReference type="GO" id="GO:0030688">
    <property type="term" value="C:preribosome, small subunit precursor"/>
    <property type="evidence" value="ECO:0007669"/>
    <property type="project" value="TreeGrafter"/>
</dbReference>
<reference evidence="5 6" key="1">
    <citation type="submission" date="2013-12" db="EMBL/GenBank/DDBJ databases">
        <title>Draft genome of the parsitic nematode Ancylostoma duodenale.</title>
        <authorList>
            <person name="Mitreva M."/>
        </authorList>
    </citation>
    <scope>NUCLEOTIDE SEQUENCE [LARGE SCALE GENOMIC DNA]</scope>
    <source>
        <strain evidence="5 6">Zhejiang</strain>
    </source>
</reference>
<name>A0A0C2D1W8_9BILA</name>
<dbReference type="InterPro" id="IPR039907">
    <property type="entry name" value="NOB1"/>
</dbReference>
<dbReference type="AlphaFoldDB" id="A0A0C2D1W8"/>
<proteinExistence type="predicted"/>
<accession>A0A0C2D1W8</accession>
<keyword evidence="1" id="KW-0540">Nuclease</keyword>
<protein>
    <recommendedName>
        <fullName evidence="4">Ribonuclease PIN domain-containing protein</fullName>
    </recommendedName>
</protein>
<dbReference type="Proteomes" id="UP000054047">
    <property type="component" value="Unassembled WGS sequence"/>
</dbReference>
<keyword evidence="6" id="KW-1185">Reference proteome</keyword>